<feature type="region of interest" description="Disordered" evidence="1">
    <location>
        <begin position="129"/>
        <end position="211"/>
    </location>
</feature>
<proteinExistence type="predicted"/>
<dbReference type="Proteomes" id="UP001221757">
    <property type="component" value="Unassembled WGS sequence"/>
</dbReference>
<feature type="compositionally biased region" description="Basic and acidic residues" evidence="1">
    <location>
        <begin position="161"/>
        <end position="178"/>
    </location>
</feature>
<dbReference type="EMBL" id="JARKIE010000119">
    <property type="protein sequence ID" value="KAJ7681344.1"/>
    <property type="molecule type" value="Genomic_DNA"/>
</dbReference>
<dbReference type="AlphaFoldDB" id="A0AAD7D9S4"/>
<keyword evidence="3" id="KW-1185">Reference proteome</keyword>
<evidence type="ECO:0000313" key="2">
    <source>
        <dbReference type="EMBL" id="KAJ7681344.1"/>
    </source>
</evidence>
<accession>A0AAD7D9S4</accession>
<comment type="caution">
    <text evidence="2">The sequence shown here is derived from an EMBL/GenBank/DDBJ whole genome shotgun (WGS) entry which is preliminary data.</text>
</comment>
<sequence>MRKAKLKAGIETQLLADSETVYQVFCVCGGGGGSGFLRRSEWGGGKSRIGKQRDARARPNPYAKAAAGLNETQSNQMEQSSKSQRLVRGRVKRVKAPKPSEATRNRRVNEIIIHTMSAKRDEQEIRSSAIADGPSGKPSLIGTRRGGGEAGRGQIVVWDEQENKGAEGRVKRSKERVNGGESRAGIDSDGGNTGVARKGGEFRTFGYQEGT</sequence>
<evidence type="ECO:0000313" key="3">
    <source>
        <dbReference type="Proteomes" id="UP001221757"/>
    </source>
</evidence>
<name>A0AAD7D9S4_MYCRO</name>
<gene>
    <name evidence="2" type="ORF">B0H17DRAFT_1231019</name>
</gene>
<evidence type="ECO:0000256" key="1">
    <source>
        <dbReference type="SAM" id="MobiDB-lite"/>
    </source>
</evidence>
<reference evidence="2" key="1">
    <citation type="submission" date="2023-03" db="EMBL/GenBank/DDBJ databases">
        <title>Massive genome expansion in bonnet fungi (Mycena s.s.) driven by repeated elements and novel gene families across ecological guilds.</title>
        <authorList>
            <consortium name="Lawrence Berkeley National Laboratory"/>
            <person name="Harder C.B."/>
            <person name="Miyauchi S."/>
            <person name="Viragh M."/>
            <person name="Kuo A."/>
            <person name="Thoen E."/>
            <person name="Andreopoulos B."/>
            <person name="Lu D."/>
            <person name="Skrede I."/>
            <person name="Drula E."/>
            <person name="Henrissat B."/>
            <person name="Morin E."/>
            <person name="Kohler A."/>
            <person name="Barry K."/>
            <person name="LaButti K."/>
            <person name="Morin E."/>
            <person name="Salamov A."/>
            <person name="Lipzen A."/>
            <person name="Mereny Z."/>
            <person name="Hegedus B."/>
            <person name="Baldrian P."/>
            <person name="Stursova M."/>
            <person name="Weitz H."/>
            <person name="Taylor A."/>
            <person name="Grigoriev I.V."/>
            <person name="Nagy L.G."/>
            <person name="Martin F."/>
            <person name="Kauserud H."/>
        </authorList>
    </citation>
    <scope>NUCLEOTIDE SEQUENCE</scope>
    <source>
        <strain evidence="2">CBHHK067</strain>
    </source>
</reference>
<protein>
    <submittedName>
        <fullName evidence="2">Uncharacterized protein</fullName>
    </submittedName>
</protein>
<organism evidence="2 3">
    <name type="scientific">Mycena rosella</name>
    <name type="common">Pink bonnet</name>
    <name type="synonym">Agaricus rosellus</name>
    <dbReference type="NCBI Taxonomy" id="1033263"/>
    <lineage>
        <taxon>Eukaryota</taxon>
        <taxon>Fungi</taxon>
        <taxon>Dikarya</taxon>
        <taxon>Basidiomycota</taxon>
        <taxon>Agaricomycotina</taxon>
        <taxon>Agaricomycetes</taxon>
        <taxon>Agaricomycetidae</taxon>
        <taxon>Agaricales</taxon>
        <taxon>Marasmiineae</taxon>
        <taxon>Mycenaceae</taxon>
        <taxon>Mycena</taxon>
    </lineage>
</organism>